<name>A0A1I4KAI0_9FIRM</name>
<dbReference type="PANTHER" id="PTHR42946">
    <property type="entry name" value="PHOSPHOHEXOSE MUTASE"/>
    <property type="match status" value="1"/>
</dbReference>
<gene>
    <name evidence="7" type="ORF">SAMN04490355_101689</name>
</gene>
<dbReference type="PRINTS" id="PR00509">
    <property type="entry name" value="PGMPMM"/>
</dbReference>
<dbReference type="Pfam" id="PF02879">
    <property type="entry name" value="PGM_PMM_II"/>
    <property type="match status" value="1"/>
</dbReference>
<evidence type="ECO:0000313" key="7">
    <source>
        <dbReference type="EMBL" id="SFL75738.1"/>
    </source>
</evidence>
<proteinExistence type="inferred from homology"/>
<dbReference type="Gene3D" id="3.40.120.10">
    <property type="entry name" value="Alpha-D-Glucose-1,6-Bisphosphate, subunit A, domain 3"/>
    <property type="match status" value="3"/>
</dbReference>
<dbReference type="InterPro" id="IPR050060">
    <property type="entry name" value="Phosphoglucosamine_mutase"/>
</dbReference>
<evidence type="ECO:0000259" key="4">
    <source>
        <dbReference type="Pfam" id="PF02878"/>
    </source>
</evidence>
<dbReference type="CDD" id="cd03089">
    <property type="entry name" value="PMM_PGM"/>
    <property type="match status" value="1"/>
</dbReference>
<dbReference type="OrthoDB" id="9806956at2"/>
<dbReference type="InterPro" id="IPR016055">
    <property type="entry name" value="A-D-PHexomutase_a/b/a-I/II/III"/>
</dbReference>
<evidence type="ECO:0000259" key="5">
    <source>
        <dbReference type="Pfam" id="PF02879"/>
    </source>
</evidence>
<dbReference type="InterPro" id="IPR005846">
    <property type="entry name" value="A-D-PHexomutase_a/b/a-III"/>
</dbReference>
<dbReference type="GO" id="GO:0005975">
    <property type="term" value="P:carbohydrate metabolic process"/>
    <property type="evidence" value="ECO:0007669"/>
    <property type="project" value="InterPro"/>
</dbReference>
<evidence type="ECO:0000256" key="1">
    <source>
        <dbReference type="ARBA" id="ARBA00001946"/>
    </source>
</evidence>
<dbReference type="AlphaFoldDB" id="A0A1I4KAI0"/>
<dbReference type="STRING" id="1123291.SAMN04490355_101689"/>
<evidence type="ECO:0000313" key="8">
    <source>
        <dbReference type="Proteomes" id="UP000199520"/>
    </source>
</evidence>
<protein>
    <submittedName>
        <fullName evidence="7">Phosphomannomutase</fullName>
    </submittedName>
</protein>
<feature type="domain" description="Alpha-D-phosphohexomutase alpha/beta/alpha" evidence="5">
    <location>
        <begin position="186"/>
        <end position="277"/>
    </location>
</feature>
<dbReference type="Pfam" id="PF02880">
    <property type="entry name" value="PGM_PMM_III"/>
    <property type="match status" value="1"/>
</dbReference>
<feature type="domain" description="Alpha-D-phosphohexomutase alpha/beta/alpha" evidence="6">
    <location>
        <begin position="283"/>
        <end position="393"/>
    </location>
</feature>
<dbReference type="SUPFAM" id="SSF53738">
    <property type="entry name" value="Phosphoglucomutase, first 3 domains"/>
    <property type="match status" value="3"/>
</dbReference>
<dbReference type="Pfam" id="PF02878">
    <property type="entry name" value="PGM_PMM_I"/>
    <property type="match status" value="1"/>
</dbReference>
<sequence>MMENWKRLQNGTDIRGIAIATPEKAVNLTAEIVQAIGSGFRQWLLEVKQVQPTSCKIAIGMDSRLSGPELKKALIDRLAGLGCEVYDCGMSTTPAMFMTTIFKNYQCDGAVMITASHLPFYHNGLKFFTKDGGCEKEDIAAILENASQADSACSEEKGTIHQKDLIAEYSELLVQTIRKGVNSQQNYEKPLHGCHIIVDAGNGAGGFFAAKVLEPLGAITTGSQFLEPDGTFPNHSPNPENQAAMESLKAAVLGTKADLGIIFDADVDRAAIVSSNGVEINRNALIALLSVIVLEEHPQTVIVTDSITSTGLRKFIEEQGGRQRRFKRGYKNVINEAKRLNAAGEPCHLAIETSGHAACKENYFLDDGAYLIAKILIKVAMLRQDNKEIQSVIETLQMPYEGKEVRMPILDKDFKACGTAILEDIEKQVQGIEGWSLVAENYDGIRITADESSGNGWFMLRISLHEPLLVMNLESDIEGGIKTMLAVLQPILKGYKGLQVD</sequence>
<comment type="similarity">
    <text evidence="2">Belongs to the phosphohexose mutase family.</text>
</comment>
<organism evidence="7 8">
    <name type="scientific">Pelosinus propionicus DSM 13327</name>
    <dbReference type="NCBI Taxonomy" id="1123291"/>
    <lineage>
        <taxon>Bacteria</taxon>
        <taxon>Bacillati</taxon>
        <taxon>Bacillota</taxon>
        <taxon>Negativicutes</taxon>
        <taxon>Selenomonadales</taxon>
        <taxon>Sporomusaceae</taxon>
        <taxon>Pelosinus</taxon>
    </lineage>
</organism>
<evidence type="ECO:0000259" key="6">
    <source>
        <dbReference type="Pfam" id="PF02880"/>
    </source>
</evidence>
<dbReference type="FunFam" id="3.40.120.10:FF:000010">
    <property type="entry name" value="phosphomannomutase/phosphoglucomutase isoform X1"/>
    <property type="match status" value="1"/>
</dbReference>
<dbReference type="EMBL" id="FOTS01000016">
    <property type="protein sequence ID" value="SFL75738.1"/>
    <property type="molecule type" value="Genomic_DNA"/>
</dbReference>
<evidence type="ECO:0000256" key="2">
    <source>
        <dbReference type="ARBA" id="ARBA00010231"/>
    </source>
</evidence>
<keyword evidence="8" id="KW-1185">Reference proteome</keyword>
<keyword evidence="3" id="KW-0597">Phosphoprotein</keyword>
<dbReference type="InterPro" id="IPR005844">
    <property type="entry name" value="A-D-PHexomutase_a/b/a-I"/>
</dbReference>
<dbReference type="PANTHER" id="PTHR42946:SF1">
    <property type="entry name" value="PHOSPHOGLUCOMUTASE (ALPHA-D-GLUCOSE-1,6-BISPHOSPHATE-DEPENDENT)"/>
    <property type="match status" value="1"/>
</dbReference>
<dbReference type="InterPro" id="IPR005841">
    <property type="entry name" value="Alpha-D-phosphohexomutase_SF"/>
</dbReference>
<reference evidence="8" key="1">
    <citation type="submission" date="2016-10" db="EMBL/GenBank/DDBJ databases">
        <authorList>
            <person name="Varghese N."/>
            <person name="Submissions S."/>
        </authorList>
    </citation>
    <scope>NUCLEOTIDE SEQUENCE [LARGE SCALE GENOMIC DNA]</scope>
    <source>
        <strain evidence="8">DSM 13327</strain>
    </source>
</reference>
<accession>A0A1I4KAI0</accession>
<evidence type="ECO:0000256" key="3">
    <source>
        <dbReference type="ARBA" id="ARBA00022553"/>
    </source>
</evidence>
<dbReference type="InterPro" id="IPR005845">
    <property type="entry name" value="A-D-PHexomutase_a/b/a-II"/>
</dbReference>
<dbReference type="Gene3D" id="3.30.310.50">
    <property type="entry name" value="Alpha-D-phosphohexomutase, C-terminal domain"/>
    <property type="match status" value="1"/>
</dbReference>
<dbReference type="RefSeq" id="WP_090936521.1">
    <property type="nucleotide sequence ID" value="NZ_FOTS01000016.1"/>
</dbReference>
<feature type="domain" description="Alpha-D-phosphohexomutase alpha/beta/alpha" evidence="4">
    <location>
        <begin position="9"/>
        <end position="147"/>
    </location>
</feature>
<dbReference type="GO" id="GO:0004615">
    <property type="term" value="F:phosphomannomutase activity"/>
    <property type="evidence" value="ECO:0007669"/>
    <property type="project" value="TreeGrafter"/>
</dbReference>
<dbReference type="Proteomes" id="UP000199520">
    <property type="component" value="Unassembled WGS sequence"/>
</dbReference>
<comment type="cofactor">
    <cofactor evidence="1">
        <name>Mg(2+)</name>
        <dbReference type="ChEBI" id="CHEBI:18420"/>
    </cofactor>
</comment>